<comment type="caution">
    <text evidence="6">The sequence shown here is derived from an EMBL/GenBank/DDBJ whole genome shotgun (WGS) entry which is preliminary data.</text>
</comment>
<evidence type="ECO:0000256" key="5">
    <source>
        <dbReference type="SAM" id="MobiDB-lite"/>
    </source>
</evidence>
<keyword evidence="4" id="KW-0175">Coiled coil</keyword>
<evidence type="ECO:0000313" key="7">
    <source>
        <dbReference type="Proteomes" id="UP000290572"/>
    </source>
</evidence>
<accession>A0A498MEM8</accession>
<name>A0A498MEM8_LABRO</name>
<evidence type="ECO:0000256" key="1">
    <source>
        <dbReference type="ARBA" id="ARBA00061158"/>
    </source>
</evidence>
<dbReference type="STRING" id="84645.A0A498MEM8"/>
<sequence length="717" mass="81276">MAAPMMEHNNNSNNDLSHLNRTDSSKSESSSEDGNFTEDVVELVQKEIGGDLKSLKKVSGLLEKLTLENKQLEEQVLTVSSSVPLRVSAALSAAEESRVKLENLLEKERLLTNTLQQHLQGAQVWADSIGQVLGQLDTLERHMKYLQCLARIEELSDSIQQYLMTNSVWDAVGAIDRMASLDMGLRESGCSHLQAFLRETLRFWHKILKDKLTSDFEEVLTQFHWPFISPPTQTLSPPANAQELNSQLELLPEWYLTQVLIWMGNSSNFMDEKIQPILDRAGAKVNAKVELCRGLLTLAQEKLTHDAPRMLYDDALFCHLVDEVLQFEKELRGTHSYPRACPGVLHILLEETVFQKWLSVERKMAVEKVDAMLSAEGAWSSQYKDITDMDELKAPDCAETFMTLLLVITERYRSLPCPRAQLSFLALQKELVDDFRIRLTQVMKEESRQPLSPRYCAILNAANYISTVLSDWGDNVFFLQLQQAAVSVGDEILGPLGVMESGRLASLEGSLFESLLALLERLRGDMLGRLLDAVMRDVKEKAQPYCKDRWISLPSQSDQATMSLSSSACPMMLCLRDHLLQLQQMLCLPLFQMFWQGLAERLDSFIYEDLILYNHFNEGGAAQLQYDMTRNLFPLFGHYCKRPENFFKHVKEACIILTLKVGPALLLCDVLKQSEEDEGILNHQPSPESALNELGIYKLAPSDVQILLNLRSAWLSQ</sequence>
<dbReference type="GO" id="GO:0060628">
    <property type="term" value="P:regulation of ER to Golgi vesicle-mediated transport"/>
    <property type="evidence" value="ECO:0007669"/>
    <property type="project" value="TreeGrafter"/>
</dbReference>
<dbReference type="EMBL" id="QBIY01012739">
    <property type="protein sequence ID" value="RXN17842.1"/>
    <property type="molecule type" value="Genomic_DNA"/>
</dbReference>
<protein>
    <recommendedName>
        <fullName evidence="2">RAD50-interacting protein 1</fullName>
    </recommendedName>
    <alternativeName>
        <fullName evidence="3">RAD50 interactor 1</fullName>
    </alternativeName>
</protein>
<reference evidence="6 7" key="1">
    <citation type="submission" date="2018-03" db="EMBL/GenBank/DDBJ databases">
        <title>Draft genome sequence of Rohu Carp (Labeo rohita).</title>
        <authorList>
            <person name="Das P."/>
            <person name="Kushwaha B."/>
            <person name="Joshi C.G."/>
            <person name="Kumar D."/>
            <person name="Nagpure N.S."/>
            <person name="Sahoo L."/>
            <person name="Das S.P."/>
            <person name="Bit A."/>
            <person name="Patnaik S."/>
            <person name="Meher P.K."/>
            <person name="Jayasankar P."/>
            <person name="Koringa P.G."/>
            <person name="Patel N.V."/>
            <person name="Hinsu A.T."/>
            <person name="Kumar R."/>
            <person name="Pandey M."/>
            <person name="Agarwal S."/>
            <person name="Srivastava S."/>
            <person name="Singh M."/>
            <person name="Iquebal M.A."/>
            <person name="Jaiswal S."/>
            <person name="Angadi U.B."/>
            <person name="Kumar N."/>
            <person name="Raza M."/>
            <person name="Shah T.M."/>
            <person name="Rai A."/>
            <person name="Jena J.K."/>
        </authorList>
    </citation>
    <scope>NUCLEOTIDE SEQUENCE [LARGE SCALE GENOMIC DNA]</scope>
    <source>
        <strain evidence="6">DASCIFA01</strain>
        <tissue evidence="6">Testis</tissue>
    </source>
</reference>
<feature type="compositionally biased region" description="Low complexity" evidence="5">
    <location>
        <begin position="8"/>
        <end position="17"/>
    </location>
</feature>
<dbReference type="Gene3D" id="1.20.58.670">
    <property type="entry name" value="Dsl1p vesicle tethering complex, Tip20p subunit, domain D"/>
    <property type="match status" value="1"/>
</dbReference>
<evidence type="ECO:0000256" key="3">
    <source>
        <dbReference type="ARBA" id="ARBA00079551"/>
    </source>
</evidence>
<organism evidence="6 7">
    <name type="scientific">Labeo rohita</name>
    <name type="common">Indian major carp</name>
    <name type="synonym">Cyprinus rohita</name>
    <dbReference type="NCBI Taxonomy" id="84645"/>
    <lineage>
        <taxon>Eukaryota</taxon>
        <taxon>Metazoa</taxon>
        <taxon>Chordata</taxon>
        <taxon>Craniata</taxon>
        <taxon>Vertebrata</taxon>
        <taxon>Euteleostomi</taxon>
        <taxon>Actinopterygii</taxon>
        <taxon>Neopterygii</taxon>
        <taxon>Teleostei</taxon>
        <taxon>Ostariophysi</taxon>
        <taxon>Cypriniformes</taxon>
        <taxon>Cyprinidae</taxon>
        <taxon>Labeoninae</taxon>
        <taxon>Labeonini</taxon>
        <taxon>Labeo</taxon>
    </lineage>
</organism>
<keyword evidence="7" id="KW-1185">Reference proteome</keyword>
<dbReference type="Pfam" id="PF04437">
    <property type="entry name" value="RINT1_TIP1"/>
    <property type="match status" value="1"/>
</dbReference>
<dbReference type="PANTHER" id="PTHR13520">
    <property type="entry name" value="RAD50-INTERACTING PROTEIN 1 RINT-1"/>
    <property type="match status" value="1"/>
</dbReference>
<evidence type="ECO:0000256" key="2">
    <source>
        <dbReference type="ARBA" id="ARBA00073943"/>
    </source>
</evidence>
<dbReference type="PANTHER" id="PTHR13520:SF0">
    <property type="entry name" value="RAD50-INTERACTING PROTEIN 1"/>
    <property type="match status" value="1"/>
</dbReference>
<proteinExistence type="inferred from homology"/>
<feature type="region of interest" description="Disordered" evidence="5">
    <location>
        <begin position="1"/>
        <end position="37"/>
    </location>
</feature>
<dbReference type="GO" id="GO:0070939">
    <property type="term" value="C:Dsl1/NZR complex"/>
    <property type="evidence" value="ECO:0007669"/>
    <property type="project" value="InterPro"/>
</dbReference>
<comment type="similarity">
    <text evidence="1">Belongs to the RINT1 family.</text>
</comment>
<dbReference type="InterPro" id="IPR042044">
    <property type="entry name" value="EXOC6PINT-1/Sec15/Tip20_C_dom2"/>
</dbReference>
<evidence type="ECO:0000256" key="4">
    <source>
        <dbReference type="SAM" id="Coils"/>
    </source>
</evidence>
<gene>
    <name evidence="6" type="ORF">ROHU_036986</name>
</gene>
<dbReference type="AlphaFoldDB" id="A0A498MEM8"/>
<feature type="coiled-coil region" evidence="4">
    <location>
        <begin position="55"/>
        <end position="111"/>
    </location>
</feature>
<dbReference type="PROSITE" id="PS51386">
    <property type="entry name" value="RINT1_TIP20"/>
    <property type="match status" value="1"/>
</dbReference>
<dbReference type="Proteomes" id="UP000290572">
    <property type="component" value="Unassembled WGS sequence"/>
</dbReference>
<dbReference type="InterPro" id="IPR007528">
    <property type="entry name" value="RINT1_Tip20"/>
</dbReference>
<dbReference type="GO" id="GO:0006890">
    <property type="term" value="P:retrograde vesicle-mediated transport, Golgi to endoplasmic reticulum"/>
    <property type="evidence" value="ECO:0007669"/>
    <property type="project" value="InterPro"/>
</dbReference>
<evidence type="ECO:0000313" key="6">
    <source>
        <dbReference type="EMBL" id="RXN17842.1"/>
    </source>
</evidence>
<dbReference type="GO" id="GO:0006888">
    <property type="term" value="P:endoplasmic reticulum to Golgi vesicle-mediated transport"/>
    <property type="evidence" value="ECO:0007669"/>
    <property type="project" value="InterPro"/>
</dbReference>
<dbReference type="FunFam" id="1.20.58.670:FF:000003">
    <property type="entry name" value="RAD50-interacting protein 1"/>
    <property type="match status" value="1"/>
</dbReference>